<organism evidence="1 2">
    <name type="scientific">Smallanthus sonchifolius</name>
    <dbReference type="NCBI Taxonomy" id="185202"/>
    <lineage>
        <taxon>Eukaryota</taxon>
        <taxon>Viridiplantae</taxon>
        <taxon>Streptophyta</taxon>
        <taxon>Embryophyta</taxon>
        <taxon>Tracheophyta</taxon>
        <taxon>Spermatophyta</taxon>
        <taxon>Magnoliopsida</taxon>
        <taxon>eudicotyledons</taxon>
        <taxon>Gunneridae</taxon>
        <taxon>Pentapetalae</taxon>
        <taxon>asterids</taxon>
        <taxon>campanulids</taxon>
        <taxon>Asterales</taxon>
        <taxon>Asteraceae</taxon>
        <taxon>Asteroideae</taxon>
        <taxon>Heliantheae alliance</taxon>
        <taxon>Millerieae</taxon>
        <taxon>Smallanthus</taxon>
    </lineage>
</organism>
<comment type="caution">
    <text evidence="1">The sequence shown here is derived from an EMBL/GenBank/DDBJ whole genome shotgun (WGS) entry which is preliminary data.</text>
</comment>
<accession>A0ACB9CDD2</accession>
<evidence type="ECO:0000313" key="2">
    <source>
        <dbReference type="Proteomes" id="UP001056120"/>
    </source>
</evidence>
<reference evidence="2" key="1">
    <citation type="journal article" date="2022" name="Mol. Ecol. Resour.">
        <title>The genomes of chicory, endive, great burdock and yacon provide insights into Asteraceae palaeo-polyploidization history and plant inulin production.</title>
        <authorList>
            <person name="Fan W."/>
            <person name="Wang S."/>
            <person name="Wang H."/>
            <person name="Wang A."/>
            <person name="Jiang F."/>
            <person name="Liu H."/>
            <person name="Zhao H."/>
            <person name="Xu D."/>
            <person name="Zhang Y."/>
        </authorList>
    </citation>
    <scope>NUCLEOTIDE SEQUENCE [LARGE SCALE GENOMIC DNA]</scope>
    <source>
        <strain evidence="2">cv. Yunnan</strain>
    </source>
</reference>
<sequence length="206" mass="23530">MLLGWFSKAVRRLVQLYVQGPLGAVEYKCLCVCSHVKQLYTYETMDFGNRYNAPGTSLQCFGLYLSVFRETSPHLLTQGDGSKSATITSDVHTYPFAKVHPTAKNNVRKYDLRGFVFVDDVNKPAFRIKIRIGILVPSKGKQIIMFMDYDVIKMNVLEYYVGMREEKLGTSSSDVDDEKRRLAQLLKNASRDRSKKDLSFEFLLDG</sequence>
<dbReference type="EMBL" id="CM042038">
    <property type="protein sequence ID" value="KAI3732274.1"/>
    <property type="molecule type" value="Genomic_DNA"/>
</dbReference>
<keyword evidence="2" id="KW-1185">Reference proteome</keyword>
<evidence type="ECO:0000313" key="1">
    <source>
        <dbReference type="EMBL" id="KAI3732274.1"/>
    </source>
</evidence>
<reference evidence="1 2" key="2">
    <citation type="journal article" date="2022" name="Mol. Ecol. Resour.">
        <title>The genomes of chicory, endive, great burdock and yacon provide insights into Asteraceae paleo-polyploidization history and plant inulin production.</title>
        <authorList>
            <person name="Fan W."/>
            <person name="Wang S."/>
            <person name="Wang H."/>
            <person name="Wang A."/>
            <person name="Jiang F."/>
            <person name="Liu H."/>
            <person name="Zhao H."/>
            <person name="Xu D."/>
            <person name="Zhang Y."/>
        </authorList>
    </citation>
    <scope>NUCLEOTIDE SEQUENCE [LARGE SCALE GENOMIC DNA]</scope>
    <source>
        <strain evidence="2">cv. Yunnan</strain>
        <tissue evidence="1">Leaves</tissue>
    </source>
</reference>
<gene>
    <name evidence="1" type="ORF">L1987_63478</name>
</gene>
<protein>
    <submittedName>
        <fullName evidence="1">Uncharacterized protein</fullName>
    </submittedName>
</protein>
<dbReference type="Proteomes" id="UP001056120">
    <property type="component" value="Linkage Group LG21"/>
</dbReference>
<name>A0ACB9CDD2_9ASTR</name>
<proteinExistence type="predicted"/>